<evidence type="ECO:0000256" key="6">
    <source>
        <dbReference type="ARBA" id="ARBA00023004"/>
    </source>
</evidence>
<evidence type="ECO:0000256" key="1">
    <source>
        <dbReference type="ARBA" id="ARBA00001961"/>
    </source>
</evidence>
<dbReference type="InterPro" id="IPR019734">
    <property type="entry name" value="TPR_rpt"/>
</dbReference>
<dbReference type="GO" id="GO:0031418">
    <property type="term" value="F:L-ascorbic acid binding"/>
    <property type="evidence" value="ECO:0007669"/>
    <property type="project" value="UniProtKB-KW"/>
</dbReference>
<feature type="signal peptide" evidence="8">
    <location>
        <begin position="1"/>
        <end position="24"/>
    </location>
</feature>
<evidence type="ECO:0000256" key="3">
    <source>
        <dbReference type="ARBA" id="ARBA00022896"/>
    </source>
</evidence>
<reference evidence="10" key="1">
    <citation type="journal article" date="2023" name="G3 (Bethesda)">
        <title>A reference genome for the long-term kleptoplast-retaining sea slug Elysia crispata morphotype clarki.</title>
        <authorList>
            <person name="Eastman K.E."/>
            <person name="Pendleton A.L."/>
            <person name="Shaikh M.A."/>
            <person name="Suttiyut T."/>
            <person name="Ogas R."/>
            <person name="Tomko P."/>
            <person name="Gavelis G."/>
            <person name="Widhalm J.R."/>
            <person name="Wisecaver J.H."/>
        </authorList>
    </citation>
    <scope>NUCLEOTIDE SEQUENCE</scope>
    <source>
        <strain evidence="10">ECLA1</strain>
    </source>
</reference>
<keyword evidence="5" id="KW-0560">Oxidoreductase</keyword>
<evidence type="ECO:0000256" key="5">
    <source>
        <dbReference type="ARBA" id="ARBA00023002"/>
    </source>
</evidence>
<dbReference type="EMBL" id="JAWDGP010001431">
    <property type="protein sequence ID" value="KAK3791746.1"/>
    <property type="molecule type" value="Genomic_DNA"/>
</dbReference>
<keyword evidence="2" id="KW-0479">Metal-binding</keyword>
<evidence type="ECO:0000256" key="8">
    <source>
        <dbReference type="SAM" id="SignalP"/>
    </source>
</evidence>
<dbReference type="GO" id="GO:0004656">
    <property type="term" value="F:procollagen-proline 4-dioxygenase activity"/>
    <property type="evidence" value="ECO:0007669"/>
    <property type="project" value="InterPro"/>
</dbReference>
<keyword evidence="3" id="KW-0847">Vitamin C</keyword>
<dbReference type="Gene3D" id="6.10.140.1460">
    <property type="match status" value="1"/>
</dbReference>
<comment type="cofactor">
    <cofactor evidence="1">
        <name>L-ascorbate</name>
        <dbReference type="ChEBI" id="CHEBI:38290"/>
    </cofactor>
</comment>
<feature type="domain" description="Prolyl 4-hydroxylase alpha subunit" evidence="9">
    <location>
        <begin position="348"/>
        <end position="525"/>
    </location>
</feature>
<dbReference type="PANTHER" id="PTHR10869">
    <property type="entry name" value="PROLYL 4-HYDROXYLASE ALPHA SUBUNIT"/>
    <property type="match status" value="1"/>
</dbReference>
<dbReference type="PROSITE" id="PS50005">
    <property type="entry name" value="TPR"/>
    <property type="match status" value="1"/>
</dbReference>
<dbReference type="InterPro" id="IPR045054">
    <property type="entry name" value="P4HA-like"/>
</dbReference>
<evidence type="ECO:0000256" key="4">
    <source>
        <dbReference type="ARBA" id="ARBA00022964"/>
    </source>
</evidence>
<evidence type="ECO:0000256" key="2">
    <source>
        <dbReference type="ARBA" id="ARBA00022723"/>
    </source>
</evidence>
<evidence type="ECO:0000259" key="9">
    <source>
        <dbReference type="SMART" id="SM00702"/>
    </source>
</evidence>
<dbReference type="AlphaFoldDB" id="A0AAE1E2C9"/>
<feature type="repeat" description="TPR" evidence="7">
    <location>
        <begin position="245"/>
        <end position="278"/>
    </location>
</feature>
<dbReference type="GO" id="GO:0005506">
    <property type="term" value="F:iron ion binding"/>
    <property type="evidence" value="ECO:0007669"/>
    <property type="project" value="InterPro"/>
</dbReference>
<keyword evidence="8" id="KW-0732">Signal</keyword>
<dbReference type="InterPro" id="IPR013547">
    <property type="entry name" value="P4H_N"/>
</dbReference>
<protein>
    <recommendedName>
        <fullName evidence="9">Prolyl 4-hydroxylase alpha subunit domain-containing protein</fullName>
    </recommendedName>
</protein>
<dbReference type="InterPro" id="IPR006620">
    <property type="entry name" value="Pro_4_hyd_alph"/>
</dbReference>
<dbReference type="InterPro" id="IPR011990">
    <property type="entry name" value="TPR-like_helical_dom_sf"/>
</dbReference>
<evidence type="ECO:0000256" key="7">
    <source>
        <dbReference type="PROSITE-ProRule" id="PRU00339"/>
    </source>
</evidence>
<keyword evidence="4" id="KW-0223">Dioxygenase</keyword>
<organism evidence="10 11">
    <name type="scientific">Elysia crispata</name>
    <name type="common">lettuce slug</name>
    <dbReference type="NCBI Taxonomy" id="231223"/>
    <lineage>
        <taxon>Eukaryota</taxon>
        <taxon>Metazoa</taxon>
        <taxon>Spiralia</taxon>
        <taxon>Lophotrochozoa</taxon>
        <taxon>Mollusca</taxon>
        <taxon>Gastropoda</taxon>
        <taxon>Heterobranchia</taxon>
        <taxon>Euthyneura</taxon>
        <taxon>Panpulmonata</taxon>
        <taxon>Sacoglossa</taxon>
        <taxon>Placobranchoidea</taxon>
        <taxon>Plakobranchidae</taxon>
        <taxon>Elysia</taxon>
    </lineage>
</organism>
<dbReference type="Pfam" id="PF08336">
    <property type="entry name" value="P4Ha_N"/>
    <property type="match status" value="1"/>
</dbReference>
<dbReference type="PANTHER" id="PTHR10869:SF246">
    <property type="entry name" value="TRANSMEMBRANE PROLYL 4-HYDROXYLASE"/>
    <property type="match status" value="1"/>
</dbReference>
<dbReference type="GO" id="GO:0005783">
    <property type="term" value="C:endoplasmic reticulum"/>
    <property type="evidence" value="ECO:0007669"/>
    <property type="project" value="InterPro"/>
</dbReference>
<dbReference type="Proteomes" id="UP001283361">
    <property type="component" value="Unassembled WGS sequence"/>
</dbReference>
<keyword evidence="6" id="KW-0408">Iron</keyword>
<dbReference type="Gene3D" id="1.25.40.10">
    <property type="entry name" value="Tetratricopeptide repeat domain"/>
    <property type="match status" value="1"/>
</dbReference>
<keyword evidence="7" id="KW-0802">TPR repeat</keyword>
<feature type="chain" id="PRO_5042296676" description="Prolyl 4-hydroxylase alpha subunit domain-containing protein" evidence="8">
    <location>
        <begin position="25"/>
        <end position="539"/>
    </location>
</feature>
<evidence type="ECO:0000313" key="10">
    <source>
        <dbReference type="EMBL" id="KAK3791746.1"/>
    </source>
</evidence>
<sequence length="539" mass="61846">MKLLRSVQLFLLVVCCRHFTSCSGAYVDKHDDRFLSDVNLEHYYVMEEDALSKADVMLRDDIMGADDEFQKGPEVATLASNLTEFKRLINETKILHRLAGPNLPDFLAHPINVYHLLSRLATRWKAGLNMLMRAEQFKRWQVPAMVRRLQKLNEGLPGVAETSHVISYLAQLQRIYGIRTKDLAMGKVKDMTSLKPLTLDEQMNIAKRLHDTDEMRLALNWLGAIADSLTRLSPAQKEELSFNETEVYHMQASSHYNLKNTQQALEITEKILKIDPSCQVAQQNYKFFKKKADRRSASGFSDSVQVDKMSRYQRLCSRAAPRKLSKRKCRVVRDGLKYYKMESVHSRPEVVLFHDVISDKVASTLREYAQNKQRDQAWSMKDKFRTPSINVELVLSKLTRVHARREMRQLQKHLTNLARIMIRRPASWAGLQVVNVGLEGLHLFRHTNRLQLTPSKAKYKQDNVGAFLVFLNGSMGGGHAVLQKIGVSVSPEKGSVLFYYPSETRANSFCPVIGGSLWVAVQPIYESPRDFCEEKDEWD</sequence>
<dbReference type="Gene3D" id="2.60.120.620">
    <property type="entry name" value="q2cbj1_9rhob like domain"/>
    <property type="match status" value="1"/>
</dbReference>
<comment type="caution">
    <text evidence="10">The sequence shown here is derived from an EMBL/GenBank/DDBJ whole genome shotgun (WGS) entry which is preliminary data.</text>
</comment>
<evidence type="ECO:0000313" key="11">
    <source>
        <dbReference type="Proteomes" id="UP001283361"/>
    </source>
</evidence>
<keyword evidence="11" id="KW-1185">Reference proteome</keyword>
<dbReference type="SUPFAM" id="SSF48452">
    <property type="entry name" value="TPR-like"/>
    <property type="match status" value="1"/>
</dbReference>
<name>A0AAE1E2C9_9GAST</name>
<dbReference type="SMART" id="SM00702">
    <property type="entry name" value="P4Hc"/>
    <property type="match status" value="1"/>
</dbReference>
<proteinExistence type="predicted"/>
<accession>A0AAE1E2C9</accession>
<gene>
    <name evidence="10" type="ORF">RRG08_011538</name>
</gene>